<evidence type="ECO:0000256" key="5">
    <source>
        <dbReference type="PIRSR" id="PIRSR601344-1"/>
    </source>
</evidence>
<dbReference type="EMBL" id="HBEP01015359">
    <property type="protein sequence ID" value="CAD8485134.1"/>
    <property type="molecule type" value="Transcribed_RNA"/>
</dbReference>
<dbReference type="PANTHER" id="PTHR21649">
    <property type="entry name" value="CHLOROPHYLL A/B BINDING PROTEIN"/>
    <property type="match status" value="1"/>
</dbReference>
<evidence type="ECO:0000313" key="6">
    <source>
        <dbReference type="EMBL" id="CAD8485134.1"/>
    </source>
</evidence>
<keyword evidence="5" id="KW-0148">Chlorophyll</keyword>
<feature type="binding site" description="axial binding residue" evidence="5">
    <location>
        <position position="101"/>
    </location>
    <ligand>
        <name>chlorophyll b</name>
        <dbReference type="ChEBI" id="CHEBI:61721"/>
        <label>1</label>
    </ligand>
    <ligandPart>
        <name>Mg</name>
        <dbReference type="ChEBI" id="CHEBI:25107"/>
    </ligandPart>
</feature>
<dbReference type="Pfam" id="PF00504">
    <property type="entry name" value="Chloroa_b-bind"/>
    <property type="match status" value="1"/>
</dbReference>
<feature type="binding site" evidence="5">
    <location>
        <position position="240"/>
    </location>
    <ligand>
        <name>chlorophyll a</name>
        <dbReference type="ChEBI" id="CHEBI:58416"/>
        <label>1</label>
    </ligand>
</feature>
<gene>
    <name evidence="6" type="ORF">PANT1444_LOCUS8751</name>
</gene>
<keyword evidence="2" id="KW-0150">Chloroplast</keyword>
<feature type="binding site" description="axial binding residue" evidence="5">
    <location>
        <position position="203"/>
    </location>
    <ligand>
        <name>chlorophyll b</name>
        <dbReference type="ChEBI" id="CHEBI:61721"/>
        <label>1</label>
    </ligand>
    <ligandPart>
        <name>Mg</name>
        <dbReference type="ChEBI" id="CHEBI:25107"/>
    </ligandPart>
</feature>
<keyword evidence="5" id="KW-0157">Chromophore</keyword>
<keyword evidence="3" id="KW-0602">Photosynthesis</keyword>
<feature type="binding site" evidence="5">
    <location>
        <position position="96"/>
    </location>
    <ligand>
        <name>chlorophyll a</name>
        <dbReference type="ChEBI" id="CHEBI:58416"/>
        <label>1</label>
    </ligand>
</feature>
<sequence length="280" mass="29815">MLSMISASAGFNAPALAGSRSSIQVSMDTNIVECPGPLGKVQAVPNPGSSPEFAQLKSLAKELNPVVGYYDPLNLAMLNFWGQGEAATIGFLRAAEIKHGRIAMFGFVGYIVHENGIRWPWALSTSLPDYSSFDGLSAPAVWDALPMASKLQIVGVIGFLEVWSETKFVLESDGEKHYMSGGKPGYYPSFDLGQPREGLCAPLGWGIAHPVPFNLYDPFGFAKNRSPEAKAKGLVTEINNGRLAMLGIMGFVSAAKIPGSVPALEGVVKAYSGEVMAPFL</sequence>
<feature type="binding site" description="axial binding residue" evidence="5">
    <location>
        <position position="154"/>
    </location>
    <ligand>
        <name>chlorophyll b</name>
        <dbReference type="ChEBI" id="CHEBI:61721"/>
        <label>1</label>
    </ligand>
    <ligandPart>
        <name>Mg</name>
        <dbReference type="ChEBI" id="CHEBI:25107"/>
    </ligandPart>
</feature>
<dbReference type="GO" id="GO:0009507">
    <property type="term" value="C:chloroplast"/>
    <property type="evidence" value="ECO:0007669"/>
    <property type="project" value="UniProtKB-SubCell"/>
</dbReference>
<evidence type="ECO:0000256" key="1">
    <source>
        <dbReference type="ARBA" id="ARBA00004229"/>
    </source>
</evidence>
<feature type="binding site" evidence="5">
    <location>
        <position position="242"/>
    </location>
    <ligand>
        <name>chlorophyll a</name>
        <dbReference type="ChEBI" id="CHEBI:58416"/>
        <label>1</label>
    </ligand>
</feature>
<proteinExistence type="predicted"/>
<dbReference type="SUPFAM" id="SSF103511">
    <property type="entry name" value="Chlorophyll a-b binding protein"/>
    <property type="match status" value="1"/>
</dbReference>
<feature type="binding site" evidence="5">
    <location>
        <position position="99"/>
    </location>
    <ligand>
        <name>chlorophyll a</name>
        <dbReference type="ChEBI" id="CHEBI:58416"/>
        <label>1</label>
    </ligand>
</feature>
<dbReference type="GO" id="GO:0016168">
    <property type="term" value="F:chlorophyll binding"/>
    <property type="evidence" value="ECO:0007669"/>
    <property type="project" value="UniProtKB-KW"/>
</dbReference>
<dbReference type="Gene3D" id="1.10.3460.10">
    <property type="entry name" value="Chlorophyll a/b binding protein domain"/>
    <property type="match status" value="1"/>
</dbReference>
<dbReference type="InterPro" id="IPR001344">
    <property type="entry name" value="Chloro_AB-bd_pln"/>
</dbReference>
<accession>A0A7S0EKQ4</accession>
<dbReference type="AlphaFoldDB" id="A0A7S0EKQ4"/>
<protein>
    <recommendedName>
        <fullName evidence="7">Chloroplast light harvesting protein</fullName>
    </recommendedName>
</protein>
<evidence type="ECO:0000256" key="2">
    <source>
        <dbReference type="ARBA" id="ARBA00022528"/>
    </source>
</evidence>
<organism evidence="6">
    <name type="scientific">Phaeocystis antarctica</name>
    <dbReference type="NCBI Taxonomy" id="33657"/>
    <lineage>
        <taxon>Eukaryota</taxon>
        <taxon>Haptista</taxon>
        <taxon>Haptophyta</taxon>
        <taxon>Prymnesiophyceae</taxon>
        <taxon>Phaeocystales</taxon>
        <taxon>Phaeocystaceae</taxon>
        <taxon>Phaeocystis</taxon>
    </lineage>
</organism>
<dbReference type="InterPro" id="IPR022796">
    <property type="entry name" value="Chloroa_b-bind"/>
</dbReference>
<comment type="subcellular location">
    <subcellularLocation>
        <location evidence="1">Plastid</location>
        <location evidence="1">Chloroplast</location>
    </subcellularLocation>
</comment>
<dbReference type="GO" id="GO:0009765">
    <property type="term" value="P:photosynthesis, light harvesting"/>
    <property type="evidence" value="ECO:0007669"/>
    <property type="project" value="InterPro"/>
</dbReference>
<feature type="binding site" evidence="5">
    <location>
        <position position="237"/>
    </location>
    <ligand>
        <name>chlorophyll a</name>
        <dbReference type="ChEBI" id="CHEBI:58416"/>
        <label>1</label>
    </ligand>
</feature>
<keyword evidence="4" id="KW-0934">Plastid</keyword>
<dbReference type="GO" id="GO:0016020">
    <property type="term" value="C:membrane"/>
    <property type="evidence" value="ECO:0007669"/>
    <property type="project" value="InterPro"/>
</dbReference>
<name>A0A7S0EKQ4_9EUKA</name>
<reference evidence="6" key="1">
    <citation type="submission" date="2021-01" db="EMBL/GenBank/DDBJ databases">
        <authorList>
            <person name="Corre E."/>
            <person name="Pelletier E."/>
            <person name="Niang G."/>
            <person name="Scheremetjew M."/>
            <person name="Finn R."/>
            <person name="Kale V."/>
            <person name="Holt S."/>
            <person name="Cochrane G."/>
            <person name="Meng A."/>
            <person name="Brown T."/>
            <person name="Cohen L."/>
        </authorList>
    </citation>
    <scope>NUCLEOTIDE SEQUENCE</scope>
    <source>
        <strain evidence="6">CCMP1374</strain>
    </source>
</reference>
<evidence type="ECO:0000256" key="4">
    <source>
        <dbReference type="ARBA" id="ARBA00022640"/>
    </source>
</evidence>
<evidence type="ECO:0000256" key="3">
    <source>
        <dbReference type="ARBA" id="ARBA00022531"/>
    </source>
</evidence>
<evidence type="ECO:0008006" key="7">
    <source>
        <dbReference type="Google" id="ProtNLM"/>
    </source>
</evidence>